<protein>
    <submittedName>
        <fullName evidence="2">Lipocalin</fullName>
    </submittedName>
</protein>
<dbReference type="Gene3D" id="2.40.128.20">
    <property type="match status" value="1"/>
</dbReference>
<reference evidence="2" key="1">
    <citation type="journal article" date="2017" name="Parasit. Vectors">
        <title>Sialotranscriptomics of Rhipicephalus zambeziensis reveals intricate expression profiles of secretory proteins and suggests tight temporal transcriptional regulation during blood-feeding.</title>
        <authorList>
            <person name="de Castro M.H."/>
            <person name="de Klerk D."/>
            <person name="Pienaar R."/>
            <person name="Rees D.J.G."/>
            <person name="Mans B.J."/>
        </authorList>
    </citation>
    <scope>NUCLEOTIDE SEQUENCE</scope>
    <source>
        <tissue evidence="2">Salivary glands</tissue>
    </source>
</reference>
<evidence type="ECO:0000256" key="1">
    <source>
        <dbReference type="SAM" id="SignalP"/>
    </source>
</evidence>
<name>A0A224YBG7_9ACAR</name>
<proteinExistence type="predicted"/>
<dbReference type="AlphaFoldDB" id="A0A224YBG7"/>
<organism evidence="2">
    <name type="scientific">Rhipicephalus zambeziensis</name>
    <dbReference type="NCBI Taxonomy" id="60191"/>
    <lineage>
        <taxon>Eukaryota</taxon>
        <taxon>Metazoa</taxon>
        <taxon>Ecdysozoa</taxon>
        <taxon>Arthropoda</taxon>
        <taxon>Chelicerata</taxon>
        <taxon>Arachnida</taxon>
        <taxon>Acari</taxon>
        <taxon>Parasitiformes</taxon>
        <taxon>Ixodida</taxon>
        <taxon>Ixodoidea</taxon>
        <taxon>Ixodidae</taxon>
        <taxon>Rhipicephalinae</taxon>
        <taxon>Rhipicephalus</taxon>
        <taxon>Rhipicephalus</taxon>
    </lineage>
</organism>
<keyword evidence="1" id="KW-0732">Signal</keyword>
<accession>A0A224YBG7</accession>
<feature type="chain" id="PRO_5012668761" evidence="1">
    <location>
        <begin position="19"/>
        <end position="219"/>
    </location>
</feature>
<evidence type="ECO:0000313" key="2">
    <source>
        <dbReference type="EMBL" id="MAA15048.1"/>
    </source>
</evidence>
<dbReference type="InterPro" id="IPR012674">
    <property type="entry name" value="Calycin"/>
</dbReference>
<dbReference type="EMBL" id="GFPF01003902">
    <property type="protein sequence ID" value="MAA15048.1"/>
    <property type="molecule type" value="Transcribed_RNA"/>
</dbReference>
<sequence>MRSWLVLCALYLPLTVFSTNVADDSYDDYYDEEETTSANQPTWKPSKEVPKLEAYADIFKFYDTREKIWVYNSTKKSEETCQVDDIDHTTYINVFMTRYFFLNGTINTLTINSDFGVHPTIQHTTHTYNEIQIRIPGVMYLFETLVFLSDKKDCGVFYINYHGNELPGPHDWFELRLWNSSLENGPDKNCSHGFEEITASFRKTFNYTSVCQCILRVQP</sequence>
<feature type="signal peptide" evidence="1">
    <location>
        <begin position="1"/>
        <end position="18"/>
    </location>
</feature>